<dbReference type="PANTHER" id="PTHR48111:SF73">
    <property type="entry name" value="ALKALINE PHOSPHATASE SYNTHESIS TRANSCRIPTIONAL REGULATORY PROTEIN PHOP"/>
    <property type="match status" value="1"/>
</dbReference>
<dbReference type="PROSITE" id="PS51755">
    <property type="entry name" value="OMPR_PHOB"/>
    <property type="match status" value="1"/>
</dbReference>
<dbReference type="SMART" id="SM00862">
    <property type="entry name" value="Trans_reg_C"/>
    <property type="match status" value="1"/>
</dbReference>
<dbReference type="InterPro" id="IPR039420">
    <property type="entry name" value="WalR-like"/>
</dbReference>
<keyword evidence="4" id="KW-0804">Transcription</keyword>
<keyword evidence="6" id="KW-0597">Phosphoprotein</keyword>
<dbReference type="SUPFAM" id="SSF52172">
    <property type="entry name" value="CheY-like"/>
    <property type="match status" value="1"/>
</dbReference>
<reference evidence="10" key="1">
    <citation type="journal article" date="2021" name="PeerJ">
        <title>Extensive microbial diversity within the chicken gut microbiome revealed by metagenomics and culture.</title>
        <authorList>
            <person name="Gilroy R."/>
            <person name="Ravi A."/>
            <person name="Getino M."/>
            <person name="Pursley I."/>
            <person name="Horton D.L."/>
            <person name="Alikhan N.F."/>
            <person name="Baker D."/>
            <person name="Gharbi K."/>
            <person name="Hall N."/>
            <person name="Watson M."/>
            <person name="Adriaenssens E.M."/>
            <person name="Foster-Nyarko E."/>
            <person name="Jarju S."/>
            <person name="Secka A."/>
            <person name="Antonio M."/>
            <person name="Oren A."/>
            <person name="Chaudhuri R.R."/>
            <person name="La Ragione R."/>
            <person name="Hildebrand F."/>
            <person name="Pallen M.J."/>
        </authorList>
    </citation>
    <scope>NUCLEOTIDE SEQUENCE</scope>
    <source>
        <strain evidence="10">CHK195-9823</strain>
    </source>
</reference>
<accession>A0A9D1PCR8</accession>
<comment type="caution">
    <text evidence="10">The sequence shown here is derived from an EMBL/GenBank/DDBJ whole genome shotgun (WGS) entry which is preliminary data.</text>
</comment>
<feature type="domain" description="Response regulatory" evidence="8">
    <location>
        <begin position="3"/>
        <end position="116"/>
    </location>
</feature>
<dbReference type="PANTHER" id="PTHR48111">
    <property type="entry name" value="REGULATOR OF RPOS"/>
    <property type="match status" value="1"/>
</dbReference>
<protein>
    <recommendedName>
        <fullName evidence="1">Stage 0 sporulation protein A homolog</fullName>
    </recommendedName>
</protein>
<evidence type="ECO:0000259" key="9">
    <source>
        <dbReference type="PROSITE" id="PS51755"/>
    </source>
</evidence>
<dbReference type="Gene3D" id="1.10.10.10">
    <property type="entry name" value="Winged helix-like DNA-binding domain superfamily/Winged helix DNA-binding domain"/>
    <property type="match status" value="1"/>
</dbReference>
<sequence>MNKILILEDDRKLNDGIRLALRREDCTFLQCQTIEEARELLKKEKVRLILLDLNLPDGNGLDFLQEIRAKSAVPVIIITANNMETDIVMGLEMGANDYITKPFSLMVLRARAGVQLRQQDMSGQTLYREGPFSFDFQRLVFQVRGREVEFSKTEQRLLRKLLENRGATLKRTYLIDEVWSGDTEFVDEHALTVAIKRLRDKIEEDSKNPRYIKTVYGIGYTWAAQ</sequence>
<dbReference type="Gene3D" id="6.10.250.690">
    <property type="match status" value="1"/>
</dbReference>
<keyword evidence="2" id="KW-0805">Transcription regulation</keyword>
<dbReference type="GO" id="GO:0000976">
    <property type="term" value="F:transcription cis-regulatory region binding"/>
    <property type="evidence" value="ECO:0007669"/>
    <property type="project" value="TreeGrafter"/>
</dbReference>
<evidence type="ECO:0000313" key="11">
    <source>
        <dbReference type="Proteomes" id="UP000886814"/>
    </source>
</evidence>
<dbReference type="Gene3D" id="3.40.50.2300">
    <property type="match status" value="1"/>
</dbReference>
<evidence type="ECO:0000256" key="4">
    <source>
        <dbReference type="ARBA" id="ARBA00023163"/>
    </source>
</evidence>
<evidence type="ECO:0000256" key="2">
    <source>
        <dbReference type="ARBA" id="ARBA00023015"/>
    </source>
</evidence>
<dbReference type="AlphaFoldDB" id="A0A9D1PCR8"/>
<organism evidence="10 11">
    <name type="scientific">Candidatus Blautia stercorigallinarum</name>
    <dbReference type="NCBI Taxonomy" id="2838501"/>
    <lineage>
        <taxon>Bacteria</taxon>
        <taxon>Bacillati</taxon>
        <taxon>Bacillota</taxon>
        <taxon>Clostridia</taxon>
        <taxon>Lachnospirales</taxon>
        <taxon>Lachnospiraceae</taxon>
        <taxon>Blautia</taxon>
    </lineage>
</organism>
<dbReference type="EMBL" id="DXIQ01000040">
    <property type="protein sequence ID" value="HIV38703.1"/>
    <property type="molecule type" value="Genomic_DNA"/>
</dbReference>
<proteinExistence type="predicted"/>
<feature type="DNA-binding region" description="OmpR/PhoB-type" evidence="7">
    <location>
        <begin position="124"/>
        <end position="224"/>
    </location>
</feature>
<evidence type="ECO:0000256" key="1">
    <source>
        <dbReference type="ARBA" id="ARBA00018672"/>
    </source>
</evidence>
<dbReference type="Pfam" id="PF00072">
    <property type="entry name" value="Response_reg"/>
    <property type="match status" value="1"/>
</dbReference>
<reference evidence="10" key="2">
    <citation type="submission" date="2021-04" db="EMBL/GenBank/DDBJ databases">
        <authorList>
            <person name="Gilroy R."/>
        </authorList>
    </citation>
    <scope>NUCLEOTIDE SEQUENCE</scope>
    <source>
        <strain evidence="10">CHK195-9823</strain>
    </source>
</reference>
<dbReference type="InterPro" id="IPR001789">
    <property type="entry name" value="Sig_transdc_resp-reg_receiver"/>
</dbReference>
<evidence type="ECO:0000256" key="7">
    <source>
        <dbReference type="PROSITE-ProRule" id="PRU01091"/>
    </source>
</evidence>
<evidence type="ECO:0000256" key="6">
    <source>
        <dbReference type="PROSITE-ProRule" id="PRU00169"/>
    </source>
</evidence>
<feature type="modified residue" description="4-aspartylphosphate" evidence="6">
    <location>
        <position position="52"/>
    </location>
</feature>
<evidence type="ECO:0000313" key="10">
    <source>
        <dbReference type="EMBL" id="HIV38703.1"/>
    </source>
</evidence>
<evidence type="ECO:0000256" key="5">
    <source>
        <dbReference type="ARBA" id="ARBA00024867"/>
    </source>
</evidence>
<dbReference type="PROSITE" id="PS50110">
    <property type="entry name" value="RESPONSE_REGULATORY"/>
    <property type="match status" value="1"/>
</dbReference>
<dbReference type="GO" id="GO:0032993">
    <property type="term" value="C:protein-DNA complex"/>
    <property type="evidence" value="ECO:0007669"/>
    <property type="project" value="TreeGrafter"/>
</dbReference>
<dbReference type="InterPro" id="IPR001867">
    <property type="entry name" value="OmpR/PhoB-type_DNA-bd"/>
</dbReference>
<dbReference type="CDD" id="cd17574">
    <property type="entry name" value="REC_OmpR"/>
    <property type="match status" value="1"/>
</dbReference>
<gene>
    <name evidence="10" type="ORF">H9747_06840</name>
</gene>
<name>A0A9D1PCR8_9FIRM</name>
<dbReference type="InterPro" id="IPR011006">
    <property type="entry name" value="CheY-like_superfamily"/>
</dbReference>
<dbReference type="SMART" id="SM00448">
    <property type="entry name" value="REC"/>
    <property type="match status" value="1"/>
</dbReference>
<dbReference type="InterPro" id="IPR036388">
    <property type="entry name" value="WH-like_DNA-bd_sf"/>
</dbReference>
<comment type="function">
    <text evidence="5">May play the central regulatory role in sporulation. It may be an element of the effector pathway responsible for the activation of sporulation genes in response to nutritional stress. Spo0A may act in concert with spo0H (a sigma factor) to control the expression of some genes that are critical to the sporulation process.</text>
</comment>
<feature type="domain" description="OmpR/PhoB-type" evidence="9">
    <location>
        <begin position="124"/>
        <end position="224"/>
    </location>
</feature>
<evidence type="ECO:0000256" key="3">
    <source>
        <dbReference type="ARBA" id="ARBA00023125"/>
    </source>
</evidence>
<dbReference type="Pfam" id="PF00486">
    <property type="entry name" value="Trans_reg_C"/>
    <property type="match status" value="1"/>
</dbReference>
<dbReference type="GO" id="GO:0000156">
    <property type="term" value="F:phosphorelay response regulator activity"/>
    <property type="evidence" value="ECO:0007669"/>
    <property type="project" value="TreeGrafter"/>
</dbReference>
<dbReference type="GO" id="GO:0006355">
    <property type="term" value="P:regulation of DNA-templated transcription"/>
    <property type="evidence" value="ECO:0007669"/>
    <property type="project" value="InterPro"/>
</dbReference>
<keyword evidence="3 7" id="KW-0238">DNA-binding</keyword>
<evidence type="ECO:0000259" key="8">
    <source>
        <dbReference type="PROSITE" id="PS50110"/>
    </source>
</evidence>
<dbReference type="Proteomes" id="UP000886814">
    <property type="component" value="Unassembled WGS sequence"/>
</dbReference>
<dbReference type="CDD" id="cd00383">
    <property type="entry name" value="trans_reg_C"/>
    <property type="match status" value="1"/>
</dbReference>
<dbReference type="GO" id="GO:0005829">
    <property type="term" value="C:cytosol"/>
    <property type="evidence" value="ECO:0007669"/>
    <property type="project" value="TreeGrafter"/>
</dbReference>